<proteinExistence type="predicted"/>
<keyword evidence="3" id="KW-1185">Reference proteome</keyword>
<dbReference type="AlphaFoldDB" id="A0A846YKK8"/>
<dbReference type="Proteomes" id="UP000570678">
    <property type="component" value="Unassembled WGS sequence"/>
</dbReference>
<dbReference type="RefSeq" id="WP_062978863.1">
    <property type="nucleotide sequence ID" value="NZ_JAAXOT010000015.1"/>
</dbReference>
<dbReference type="Pfam" id="PF12724">
    <property type="entry name" value="Flavodoxin_5"/>
    <property type="match status" value="1"/>
</dbReference>
<evidence type="ECO:0000313" key="3">
    <source>
        <dbReference type="Proteomes" id="UP000570678"/>
    </source>
</evidence>
<evidence type="ECO:0000259" key="1">
    <source>
        <dbReference type="PROSITE" id="PS50902"/>
    </source>
</evidence>
<organism evidence="2 3">
    <name type="scientific">Nocardia flavorosea</name>
    <dbReference type="NCBI Taxonomy" id="53429"/>
    <lineage>
        <taxon>Bacteria</taxon>
        <taxon>Bacillati</taxon>
        <taxon>Actinomycetota</taxon>
        <taxon>Actinomycetes</taxon>
        <taxon>Mycobacteriales</taxon>
        <taxon>Nocardiaceae</taxon>
        <taxon>Nocardia</taxon>
    </lineage>
</organism>
<name>A0A846YKK8_9NOCA</name>
<dbReference type="Gene3D" id="3.40.50.360">
    <property type="match status" value="1"/>
</dbReference>
<sequence length="179" mass="19512">MRARVVYESVFGNTEAAATAIARGLQEHAEVEVVNVADATPDSHSPVDLLVIGGPTHAFGMSRRQTRQDAADRIGGPFGPNESTTGIREWLEAEHQAPRGARAAAFATKLQRPSWLPGSAARGIGRQLRRAGFVLVRRPIDFYVVGMTGPLAAGEFDRAKLWAQHMASEENDRRARQSR</sequence>
<gene>
    <name evidence="2" type="ORF">HGA15_25155</name>
</gene>
<dbReference type="EMBL" id="JAAXOT010000015">
    <property type="protein sequence ID" value="NKY59383.1"/>
    <property type="molecule type" value="Genomic_DNA"/>
</dbReference>
<dbReference type="PROSITE" id="PS50902">
    <property type="entry name" value="FLAVODOXIN_LIKE"/>
    <property type="match status" value="1"/>
</dbReference>
<dbReference type="GO" id="GO:0010181">
    <property type="term" value="F:FMN binding"/>
    <property type="evidence" value="ECO:0007669"/>
    <property type="project" value="InterPro"/>
</dbReference>
<evidence type="ECO:0000313" key="2">
    <source>
        <dbReference type="EMBL" id="NKY59383.1"/>
    </source>
</evidence>
<dbReference type="InterPro" id="IPR008254">
    <property type="entry name" value="Flavodoxin/NO_synth"/>
</dbReference>
<dbReference type="SUPFAM" id="SSF52218">
    <property type="entry name" value="Flavoproteins"/>
    <property type="match status" value="1"/>
</dbReference>
<feature type="domain" description="Flavodoxin-like" evidence="1">
    <location>
        <begin position="3"/>
        <end position="167"/>
    </location>
</feature>
<dbReference type="InterPro" id="IPR029039">
    <property type="entry name" value="Flavoprotein-like_sf"/>
</dbReference>
<accession>A0A846YKK8</accession>
<reference evidence="2 3" key="1">
    <citation type="submission" date="2020-04" db="EMBL/GenBank/DDBJ databases">
        <title>MicrobeNet Type strains.</title>
        <authorList>
            <person name="Nicholson A.C."/>
        </authorList>
    </citation>
    <scope>NUCLEOTIDE SEQUENCE [LARGE SCALE GENOMIC DNA]</scope>
    <source>
        <strain evidence="2 3">JCM 3332</strain>
    </source>
</reference>
<protein>
    <recommendedName>
        <fullName evidence="1">Flavodoxin-like domain-containing protein</fullName>
    </recommendedName>
</protein>
<dbReference type="InterPro" id="IPR026816">
    <property type="entry name" value="Flavodoxin_dom"/>
</dbReference>
<comment type="caution">
    <text evidence="2">The sequence shown here is derived from an EMBL/GenBank/DDBJ whole genome shotgun (WGS) entry which is preliminary data.</text>
</comment>